<dbReference type="EMBL" id="MN583270">
    <property type="protein sequence ID" value="QHU24457.1"/>
    <property type="molecule type" value="Genomic_DNA"/>
</dbReference>
<keyword evidence="1" id="KW-0614">Plasmid</keyword>
<organism evidence="1">
    <name type="scientific">Pseudomonas aeruginosa</name>
    <dbReference type="NCBI Taxonomy" id="287"/>
    <lineage>
        <taxon>Bacteria</taxon>
        <taxon>Pseudomonadati</taxon>
        <taxon>Pseudomonadota</taxon>
        <taxon>Gammaproteobacteria</taxon>
        <taxon>Pseudomonadales</taxon>
        <taxon>Pseudomonadaceae</taxon>
        <taxon>Pseudomonas</taxon>
    </lineage>
</organism>
<evidence type="ECO:0000313" key="1">
    <source>
        <dbReference type="EMBL" id="QHU24457.1"/>
    </source>
</evidence>
<reference evidence="1" key="1">
    <citation type="submission" date="2019-10" db="EMBL/GenBank/DDBJ databases">
        <title>Extensively Drug-Resistant Pseudomonas aeruginosa ST664 clone carrying KPC-2-encoding megaplasmid in a burn clinic.</title>
        <authorList>
            <person name="Li Z."/>
            <person name="Cai Z."/>
            <person name="Cai Z."/>
            <person name="Zhang Y."/>
            <person name="Fu T."/>
            <person name="Jin Y."/>
            <person name="Cheng Z."/>
            <person name="Jin S."/>
            <person name="Wu W."/>
            <person name="Yang L."/>
            <person name="Bai F."/>
        </authorList>
    </citation>
    <scope>NUCLEOTIDE SEQUENCE</scope>
    <source>
        <strain evidence="1">NK546</strain>
        <plasmid evidence="1">pNK546b</plasmid>
    </source>
</reference>
<geneLocation type="plasmid" evidence="1">
    <name>pNK546b</name>
</geneLocation>
<dbReference type="AlphaFoldDB" id="A0A6C0L3V0"/>
<sequence length="151" mass="17112">MGGLFCAGLRSNYQINNRQAVLTGFFGEAYDWCESVIDQLDTQRMHHPRRATDQNGSCARFLCFSKGNFTKTLNALCDTFPRRQDREEKETTNLLKLLPTREITNPEGFEFTGSFKLGQINDFVGIAHLLNSSFQSGESPYGLPRMGRFLS</sequence>
<name>A0A6C0L3V0_PSEAI</name>
<proteinExistence type="predicted"/>
<accession>A0A6C0L3V0</accession>
<protein>
    <submittedName>
        <fullName evidence="1">Uncharacterized protein</fullName>
    </submittedName>
</protein>